<organism evidence="1 2">
    <name type="scientific">candidate division WWE3 bacterium</name>
    <dbReference type="NCBI Taxonomy" id="2053526"/>
    <lineage>
        <taxon>Bacteria</taxon>
        <taxon>Katanobacteria</taxon>
    </lineage>
</organism>
<dbReference type="Proteomes" id="UP000740557">
    <property type="component" value="Unassembled WGS sequence"/>
</dbReference>
<protein>
    <submittedName>
        <fullName evidence="1">Uncharacterized protein</fullName>
    </submittedName>
</protein>
<gene>
    <name evidence="1" type="ORF">KC980_00075</name>
</gene>
<name>A0A955EAG3_UNCKA</name>
<evidence type="ECO:0000313" key="2">
    <source>
        <dbReference type="Proteomes" id="UP000740557"/>
    </source>
</evidence>
<comment type="caution">
    <text evidence="1">The sequence shown here is derived from an EMBL/GenBank/DDBJ whole genome shotgun (WGS) entry which is preliminary data.</text>
</comment>
<proteinExistence type="predicted"/>
<reference evidence="1" key="2">
    <citation type="journal article" date="2021" name="Microbiome">
        <title>Successional dynamics and alternative stable states in a saline activated sludge microbial community over 9 years.</title>
        <authorList>
            <person name="Wang Y."/>
            <person name="Ye J."/>
            <person name="Ju F."/>
            <person name="Liu L."/>
            <person name="Boyd J.A."/>
            <person name="Deng Y."/>
            <person name="Parks D.H."/>
            <person name="Jiang X."/>
            <person name="Yin X."/>
            <person name="Woodcroft B.J."/>
            <person name="Tyson G.W."/>
            <person name="Hugenholtz P."/>
            <person name="Polz M.F."/>
            <person name="Zhang T."/>
        </authorList>
    </citation>
    <scope>NUCLEOTIDE SEQUENCE</scope>
    <source>
        <strain evidence="1">HKST-UBA79</strain>
    </source>
</reference>
<reference evidence="1" key="1">
    <citation type="submission" date="2020-04" db="EMBL/GenBank/DDBJ databases">
        <authorList>
            <person name="Zhang T."/>
        </authorList>
    </citation>
    <scope>NUCLEOTIDE SEQUENCE</scope>
    <source>
        <strain evidence="1">HKST-UBA79</strain>
    </source>
</reference>
<evidence type="ECO:0000313" key="1">
    <source>
        <dbReference type="EMBL" id="MCA9307889.1"/>
    </source>
</evidence>
<dbReference type="AlphaFoldDB" id="A0A955EAG3"/>
<sequence length="111" mass="12481">MQNNIKGFGISKTIPANEGKTALDNLYNGKLKEYEFHMAGKPSKLKVGDYVYTIFQDMLYGKLQIAQIVEGQNNPESGKSRSLIIVKCPGELFNQPIPKKGHRGTRYFEEA</sequence>
<accession>A0A955EAG3</accession>
<dbReference type="EMBL" id="JAGQNX010000003">
    <property type="protein sequence ID" value="MCA9307889.1"/>
    <property type="molecule type" value="Genomic_DNA"/>
</dbReference>